<feature type="transmembrane region" description="Helical" evidence="2">
    <location>
        <begin position="177"/>
        <end position="197"/>
    </location>
</feature>
<dbReference type="RefSeq" id="WP_280574239.1">
    <property type="nucleotide sequence ID" value="NZ_JARXRM010000030.1"/>
</dbReference>
<gene>
    <name evidence="4" type="ORF">QFW77_09030</name>
</gene>
<evidence type="ECO:0000256" key="2">
    <source>
        <dbReference type="SAM" id="Phobius"/>
    </source>
</evidence>
<keyword evidence="4" id="KW-0418">Kinase</keyword>
<feature type="transmembrane region" description="Helical" evidence="2">
    <location>
        <begin position="295"/>
        <end position="311"/>
    </location>
</feature>
<dbReference type="PANTHER" id="PTHR34220">
    <property type="entry name" value="SENSOR HISTIDINE KINASE YPDA"/>
    <property type="match status" value="1"/>
</dbReference>
<comment type="caution">
    <text evidence="4">The sequence shown here is derived from an EMBL/GenBank/DDBJ whole genome shotgun (WGS) entry which is preliminary data.</text>
</comment>
<keyword evidence="2" id="KW-1133">Transmembrane helix</keyword>
<keyword evidence="1" id="KW-0175">Coiled coil</keyword>
<feature type="transmembrane region" description="Helical" evidence="2">
    <location>
        <begin position="273"/>
        <end position="289"/>
    </location>
</feature>
<dbReference type="InterPro" id="IPR050640">
    <property type="entry name" value="Bact_2-comp_sensor_kinase"/>
</dbReference>
<dbReference type="EMBL" id="JARXRM010000030">
    <property type="protein sequence ID" value="MDH5823130.1"/>
    <property type="molecule type" value="Genomic_DNA"/>
</dbReference>
<accession>A0ABT6J946</accession>
<feature type="transmembrane region" description="Helical" evidence="2">
    <location>
        <begin position="240"/>
        <end position="261"/>
    </location>
</feature>
<keyword evidence="4" id="KW-0808">Transferase</keyword>
<keyword evidence="2" id="KW-0812">Transmembrane</keyword>
<reference evidence="4 5" key="1">
    <citation type="submission" date="2023-04" db="EMBL/GenBank/DDBJ databases">
        <title>Luteimonas endophyticus RD2P54.</title>
        <authorList>
            <person name="Sun J.-Q."/>
        </authorList>
    </citation>
    <scope>NUCLEOTIDE SEQUENCE [LARGE SCALE GENOMIC DNA]</scope>
    <source>
        <strain evidence="4 5">RD2P54</strain>
    </source>
</reference>
<feature type="domain" description="Signal transduction histidine kinase internal region" evidence="3">
    <location>
        <begin position="384"/>
        <end position="452"/>
    </location>
</feature>
<feature type="coiled-coil region" evidence="1">
    <location>
        <begin position="358"/>
        <end position="385"/>
    </location>
</feature>
<protein>
    <submittedName>
        <fullName evidence="4">Histidine kinase</fullName>
    </submittedName>
</protein>
<feature type="transmembrane region" description="Helical" evidence="2">
    <location>
        <begin position="323"/>
        <end position="340"/>
    </location>
</feature>
<dbReference type="Proteomes" id="UP001156940">
    <property type="component" value="Unassembled WGS sequence"/>
</dbReference>
<sequence>MSIAKVLGAPAVLVMVVAAWLLAASHGPVAEQVLSAEMAPAPVPVSGRMPERPPEDLDWQPLDPGVLAGWRDPHWLRWRVAAPADDAGRLLHLSLRAASRPYWNGRPLVANGIVGRSRSEEQPGLIDIVRVLPPSERTGADELIVLASSQHQWLRMDTTDAALQVVPVEGPPLHRPGPWLIVAFAAGALAAAWLYFLAAQRGQPRAHGAALLLALGAVGLALPVVEAWRPLFGYAYPWHGLRMFALLALHAAAAVLLPAYLAHRFDVGVPMSARIVYLATLVGAIAFLPSFDGRGATVLLLSLLASAWLLVRARGEHGERRPILILMLTGALAMPVAGGPFLDGPYFLLLAVLMGFLLLRHAERLRSLDRHNARLREERARLALQLLQRGIQPHWLMNTLTCLQELIEQAPPRASRLVESLAQQFDRLRDSSTQPLVPLEDELALCRNHLDIVGQALGGQPIGLEIDADDTDFLLPPGVLHAQVENALTHAGAEACTRHPFRLRVRSENGRRALELRGPRGSAVQRGQGTGTRYIEASLAAAFPGGWRFTHGPDDADWCGRIELPCAS</sequence>
<name>A0ABT6J946_9GAMM</name>
<evidence type="ECO:0000313" key="5">
    <source>
        <dbReference type="Proteomes" id="UP001156940"/>
    </source>
</evidence>
<organism evidence="4 5">
    <name type="scientific">Luteimonas endophytica</name>
    <dbReference type="NCBI Taxonomy" id="3042023"/>
    <lineage>
        <taxon>Bacteria</taxon>
        <taxon>Pseudomonadati</taxon>
        <taxon>Pseudomonadota</taxon>
        <taxon>Gammaproteobacteria</taxon>
        <taxon>Lysobacterales</taxon>
        <taxon>Lysobacteraceae</taxon>
        <taxon>Luteimonas</taxon>
    </lineage>
</organism>
<dbReference type="Pfam" id="PF06580">
    <property type="entry name" value="His_kinase"/>
    <property type="match status" value="1"/>
</dbReference>
<evidence type="ECO:0000259" key="3">
    <source>
        <dbReference type="Pfam" id="PF06580"/>
    </source>
</evidence>
<feature type="transmembrane region" description="Helical" evidence="2">
    <location>
        <begin position="209"/>
        <end position="228"/>
    </location>
</feature>
<proteinExistence type="predicted"/>
<keyword evidence="2" id="KW-0472">Membrane</keyword>
<dbReference type="InterPro" id="IPR010559">
    <property type="entry name" value="Sig_transdc_His_kin_internal"/>
</dbReference>
<evidence type="ECO:0000256" key="1">
    <source>
        <dbReference type="SAM" id="Coils"/>
    </source>
</evidence>
<keyword evidence="5" id="KW-1185">Reference proteome</keyword>
<dbReference type="PANTHER" id="PTHR34220:SF7">
    <property type="entry name" value="SENSOR HISTIDINE KINASE YPDA"/>
    <property type="match status" value="1"/>
</dbReference>
<dbReference type="GO" id="GO:0016301">
    <property type="term" value="F:kinase activity"/>
    <property type="evidence" value="ECO:0007669"/>
    <property type="project" value="UniProtKB-KW"/>
</dbReference>
<evidence type="ECO:0000313" key="4">
    <source>
        <dbReference type="EMBL" id="MDH5823130.1"/>
    </source>
</evidence>